<protein>
    <submittedName>
        <fullName evidence="1">Uncharacterized protein</fullName>
    </submittedName>
</protein>
<comment type="caution">
    <text evidence="1">The sequence shown here is derived from an EMBL/GenBank/DDBJ whole genome shotgun (WGS) entry which is preliminary data.</text>
</comment>
<dbReference type="AlphaFoldDB" id="X1LFU4"/>
<reference evidence="1" key="1">
    <citation type="journal article" date="2014" name="Front. Microbiol.">
        <title>High frequency of phylogenetically diverse reductive dehalogenase-homologous genes in deep subseafloor sedimentary metagenomes.</title>
        <authorList>
            <person name="Kawai M."/>
            <person name="Futagami T."/>
            <person name="Toyoda A."/>
            <person name="Takaki Y."/>
            <person name="Nishi S."/>
            <person name="Hori S."/>
            <person name="Arai W."/>
            <person name="Tsubouchi T."/>
            <person name="Morono Y."/>
            <person name="Uchiyama I."/>
            <person name="Ito T."/>
            <person name="Fujiyama A."/>
            <person name="Inagaki F."/>
            <person name="Takami H."/>
        </authorList>
    </citation>
    <scope>NUCLEOTIDE SEQUENCE</scope>
    <source>
        <strain evidence="1">Expedition CK06-06</strain>
    </source>
</reference>
<organism evidence="1">
    <name type="scientific">marine sediment metagenome</name>
    <dbReference type="NCBI Taxonomy" id="412755"/>
    <lineage>
        <taxon>unclassified sequences</taxon>
        <taxon>metagenomes</taxon>
        <taxon>ecological metagenomes</taxon>
    </lineage>
</organism>
<feature type="non-terminal residue" evidence="1">
    <location>
        <position position="126"/>
    </location>
</feature>
<gene>
    <name evidence="1" type="ORF">S06H3_05201</name>
</gene>
<evidence type="ECO:0000313" key="1">
    <source>
        <dbReference type="EMBL" id="GAI01280.1"/>
    </source>
</evidence>
<dbReference type="EMBL" id="BARV01001904">
    <property type="protein sequence ID" value="GAI01280.1"/>
    <property type="molecule type" value="Genomic_DNA"/>
</dbReference>
<sequence length="126" mass="13124">MAEVNRGSDVGKTLLAGFGGGGIVALIAWLSSRVIAAPEGVTVFTPDEWTKELLLGLLTGLNEEISLLKDIKALLSGEPVEPTVPAFTFEVTPITAVTIPGLTPKNLYLSDSPHSGAIIAIELVSN</sequence>
<accession>X1LFU4</accession>
<proteinExistence type="predicted"/>
<name>X1LFU4_9ZZZZ</name>